<evidence type="ECO:0008006" key="10">
    <source>
        <dbReference type="Google" id="ProtNLM"/>
    </source>
</evidence>
<name>A0A3P7LND7_DIBLA</name>
<dbReference type="GO" id="GO:0046872">
    <property type="term" value="F:metal ion binding"/>
    <property type="evidence" value="ECO:0007669"/>
    <property type="project" value="UniProtKB-KW"/>
</dbReference>
<sequence>MVALMDVSFQPLCSDDPAPPTRSSCTPVDTSGTLGFEEFKKLWFELRLWQTIYKRYDPEGLGLLKSCQLREVLSDTGIHVSNQVFKAIVCRYVDNGQVLFDDYILLVVRLITVFATFKERARPGRDRAEFTPNEVRFPPRPLQFFLLRFCL</sequence>
<evidence type="ECO:0000256" key="6">
    <source>
        <dbReference type="ARBA" id="ARBA00022837"/>
    </source>
</evidence>
<keyword evidence="6" id="KW-0106">Calcium</keyword>
<evidence type="ECO:0000256" key="7">
    <source>
        <dbReference type="ARBA" id="ARBA00023136"/>
    </source>
</evidence>
<dbReference type="PANTHER" id="PTHR46735:SF3">
    <property type="entry name" value="CALPAIN SMALL SUBUNIT 1-RELATED"/>
    <property type="match status" value="1"/>
</dbReference>
<dbReference type="InterPro" id="IPR011992">
    <property type="entry name" value="EF-hand-dom_pair"/>
</dbReference>
<evidence type="ECO:0000256" key="4">
    <source>
        <dbReference type="ARBA" id="ARBA00022723"/>
    </source>
</evidence>
<dbReference type="GO" id="GO:0012505">
    <property type="term" value="C:endomembrane system"/>
    <property type="evidence" value="ECO:0007669"/>
    <property type="project" value="UniProtKB-SubCell"/>
</dbReference>
<keyword evidence="9" id="KW-1185">Reference proteome</keyword>
<dbReference type="Gene3D" id="1.10.238.10">
    <property type="entry name" value="EF-hand"/>
    <property type="match status" value="1"/>
</dbReference>
<comment type="subcellular location">
    <subcellularLocation>
        <location evidence="2">Cytoplasm</location>
    </subcellularLocation>
    <subcellularLocation>
        <location evidence="1">Endomembrane system</location>
    </subcellularLocation>
</comment>
<keyword evidence="5" id="KW-0677">Repeat</keyword>
<keyword evidence="7" id="KW-0472">Membrane</keyword>
<dbReference type="SUPFAM" id="SSF47473">
    <property type="entry name" value="EF-hand"/>
    <property type="match status" value="1"/>
</dbReference>
<dbReference type="Proteomes" id="UP000281553">
    <property type="component" value="Unassembled WGS sequence"/>
</dbReference>
<dbReference type="AlphaFoldDB" id="A0A3P7LND7"/>
<accession>A0A3P7LND7</accession>
<protein>
    <recommendedName>
        <fullName evidence="10">EF-hand domain-containing protein</fullName>
    </recommendedName>
</protein>
<keyword evidence="3" id="KW-0963">Cytoplasm</keyword>
<dbReference type="GO" id="GO:0005737">
    <property type="term" value="C:cytoplasm"/>
    <property type="evidence" value="ECO:0007669"/>
    <property type="project" value="UniProtKB-SubCell"/>
</dbReference>
<evidence type="ECO:0000313" key="8">
    <source>
        <dbReference type="EMBL" id="VDN12453.1"/>
    </source>
</evidence>
<gene>
    <name evidence="8" type="ORF">DILT_LOCUS8284</name>
</gene>
<dbReference type="PANTHER" id="PTHR46735">
    <property type="entry name" value="CALPAIN, SMALL SUBUNIT 1 A-RELATED"/>
    <property type="match status" value="1"/>
</dbReference>
<evidence type="ECO:0000256" key="2">
    <source>
        <dbReference type="ARBA" id="ARBA00004496"/>
    </source>
</evidence>
<keyword evidence="4" id="KW-0479">Metal-binding</keyword>
<evidence type="ECO:0000256" key="1">
    <source>
        <dbReference type="ARBA" id="ARBA00004308"/>
    </source>
</evidence>
<proteinExistence type="predicted"/>
<dbReference type="EMBL" id="UYRU01053936">
    <property type="protein sequence ID" value="VDN12453.1"/>
    <property type="molecule type" value="Genomic_DNA"/>
</dbReference>
<evidence type="ECO:0000256" key="5">
    <source>
        <dbReference type="ARBA" id="ARBA00022737"/>
    </source>
</evidence>
<reference evidence="8 9" key="1">
    <citation type="submission" date="2018-11" db="EMBL/GenBank/DDBJ databases">
        <authorList>
            <consortium name="Pathogen Informatics"/>
        </authorList>
    </citation>
    <scope>NUCLEOTIDE SEQUENCE [LARGE SCALE GENOMIC DNA]</scope>
</reference>
<evidence type="ECO:0000313" key="9">
    <source>
        <dbReference type="Proteomes" id="UP000281553"/>
    </source>
</evidence>
<evidence type="ECO:0000256" key="3">
    <source>
        <dbReference type="ARBA" id="ARBA00022490"/>
    </source>
</evidence>
<dbReference type="OrthoDB" id="424753at2759"/>
<organism evidence="8 9">
    <name type="scientific">Dibothriocephalus latus</name>
    <name type="common">Fish tapeworm</name>
    <name type="synonym">Diphyllobothrium latum</name>
    <dbReference type="NCBI Taxonomy" id="60516"/>
    <lineage>
        <taxon>Eukaryota</taxon>
        <taxon>Metazoa</taxon>
        <taxon>Spiralia</taxon>
        <taxon>Lophotrochozoa</taxon>
        <taxon>Platyhelminthes</taxon>
        <taxon>Cestoda</taxon>
        <taxon>Eucestoda</taxon>
        <taxon>Diphyllobothriidea</taxon>
        <taxon>Diphyllobothriidae</taxon>
        <taxon>Dibothriocephalus</taxon>
    </lineage>
</organism>